<evidence type="ECO:0000313" key="2">
    <source>
        <dbReference type="Proteomes" id="UP001164761"/>
    </source>
</evidence>
<dbReference type="RefSeq" id="WP_268003871.1">
    <property type="nucleotide sequence ID" value="NZ_BSUT01000001.1"/>
</dbReference>
<dbReference type="EMBL" id="CP104067">
    <property type="protein sequence ID" value="WAH39973.1"/>
    <property type="molecule type" value="Genomic_DNA"/>
</dbReference>
<sequence>MMGDLLTIDEVFTLLKKAGVTSSIQMTRTWVREGKIPGGMMPKGARNRKEGWRVPRESVHEFIHSRRPEQVELERLQAEVQRLTIELVSIRRRSAAWIAHDTRHAAAKETVHEVLRDVIASVPYAPEHVQIVEDVLLGSVHNFNYQQLNLLCETLLHSASQVLELECPKQPADDSAGSE</sequence>
<dbReference type="Proteomes" id="UP001164761">
    <property type="component" value="Chromosome"/>
</dbReference>
<protein>
    <submittedName>
        <fullName evidence="1">Helix-turn-helix domain-containing protein</fullName>
    </submittedName>
</protein>
<evidence type="ECO:0000313" key="1">
    <source>
        <dbReference type="EMBL" id="WAH39973.1"/>
    </source>
</evidence>
<reference evidence="1" key="1">
    <citation type="submission" date="2022-08" db="EMBL/GenBank/DDBJ databases">
        <title>Alicyclobacillus fastidiosus DSM 17978, complete genome.</title>
        <authorList>
            <person name="Wang Q."/>
            <person name="Cai R."/>
            <person name="Wang Z."/>
        </authorList>
    </citation>
    <scope>NUCLEOTIDE SEQUENCE</scope>
    <source>
        <strain evidence="1">DSM 17978</strain>
    </source>
</reference>
<accession>A0ABY6ZB29</accession>
<organism evidence="1 2">
    <name type="scientific">Alicyclobacillus fastidiosus</name>
    <dbReference type="NCBI Taxonomy" id="392011"/>
    <lineage>
        <taxon>Bacteria</taxon>
        <taxon>Bacillati</taxon>
        <taxon>Bacillota</taxon>
        <taxon>Bacilli</taxon>
        <taxon>Bacillales</taxon>
        <taxon>Alicyclobacillaceae</taxon>
        <taxon>Alicyclobacillus</taxon>
    </lineage>
</organism>
<proteinExistence type="predicted"/>
<name>A0ABY6ZB29_9BACL</name>
<gene>
    <name evidence="1" type="ORF">NZD89_16390</name>
</gene>
<keyword evidence="2" id="KW-1185">Reference proteome</keyword>